<evidence type="ECO:0000256" key="1">
    <source>
        <dbReference type="SAM" id="MobiDB-lite"/>
    </source>
</evidence>
<accession>A0A6V7QAN8</accession>
<reference evidence="3" key="1">
    <citation type="submission" date="2020-07" db="EMBL/GenBank/DDBJ databases">
        <authorList>
            <person name="Lin J."/>
        </authorList>
    </citation>
    <scope>NUCLEOTIDE SEQUENCE</scope>
</reference>
<feature type="compositionally biased region" description="Gly residues" evidence="1">
    <location>
        <begin position="26"/>
        <end position="58"/>
    </location>
</feature>
<protein>
    <submittedName>
        <fullName evidence="3">Uncharacterized protein</fullName>
    </submittedName>
</protein>
<organism evidence="3">
    <name type="scientific">Ananas comosus var. bracteatus</name>
    <name type="common">red pineapple</name>
    <dbReference type="NCBI Taxonomy" id="296719"/>
    <lineage>
        <taxon>Eukaryota</taxon>
        <taxon>Viridiplantae</taxon>
        <taxon>Streptophyta</taxon>
        <taxon>Embryophyta</taxon>
        <taxon>Tracheophyta</taxon>
        <taxon>Spermatophyta</taxon>
        <taxon>Magnoliopsida</taxon>
        <taxon>Liliopsida</taxon>
        <taxon>Poales</taxon>
        <taxon>Bromeliaceae</taxon>
        <taxon>Bromelioideae</taxon>
        <taxon>Ananas</taxon>
    </lineage>
</organism>
<keyword evidence="2" id="KW-0812">Transmembrane</keyword>
<proteinExistence type="predicted"/>
<feature type="compositionally biased region" description="Basic and acidic residues" evidence="1">
    <location>
        <begin position="1"/>
        <end position="17"/>
    </location>
</feature>
<sequence length="315" mass="34988">MGEWRGRAGKWQEDHGWPHQPPDSSDGGGGGGGGGGWWRAGDAAAGGGGGGGGGGAGKKAGRYGKPPRACSDFCMNLIQENELLFGRRFPLGEGLLHQRGFDPMEEAVRNQEADVLVRECRQVGRLRGEGAFQNAKARYWAKIHGLKCDIPLPNPDMYIDVVDQDTIIDPQLIEDLYKKPPPQNGSETESNCFLNLESLNQEVPATGWGDDEEDPLPTKNNENETGNFGYAPNLIEYEIIQAGGMMWKIQHPRMNLKPVPSTRKSNHSLLFLRRNDGISFFFFIVVVVIIAIFFGCRFVLFHDRLVHRKLRDKEK</sequence>
<keyword evidence="2" id="KW-1133">Transmembrane helix</keyword>
<keyword evidence="2" id="KW-0472">Membrane</keyword>
<dbReference type="PANTHER" id="PTHR34567">
    <property type="entry name" value="FK506-BINDING-LIKE PROTEIN"/>
    <property type="match status" value="1"/>
</dbReference>
<feature type="transmembrane region" description="Helical" evidence="2">
    <location>
        <begin position="280"/>
        <end position="301"/>
    </location>
</feature>
<dbReference type="AlphaFoldDB" id="A0A6V7QAN8"/>
<gene>
    <name evidence="3" type="ORF">CB5_LOCUS23239</name>
</gene>
<feature type="region of interest" description="Disordered" evidence="1">
    <location>
        <begin position="1"/>
        <end position="62"/>
    </location>
</feature>
<dbReference type="PANTHER" id="PTHR34567:SF3">
    <property type="entry name" value="FK506-BINDING-LIKE PROTEIN"/>
    <property type="match status" value="1"/>
</dbReference>
<evidence type="ECO:0000256" key="2">
    <source>
        <dbReference type="SAM" id="Phobius"/>
    </source>
</evidence>
<evidence type="ECO:0000313" key="3">
    <source>
        <dbReference type="EMBL" id="CAD1840028.1"/>
    </source>
</evidence>
<dbReference type="EMBL" id="LR862134">
    <property type="protein sequence ID" value="CAD1840028.1"/>
    <property type="molecule type" value="Genomic_DNA"/>
</dbReference>
<name>A0A6V7QAN8_ANACO</name>